<sequence length="343" mass="38194">MSVAEKETIKTVSKAFGHFSKTIVDLDPTVTSSARSSRSWLVGKLESFPGSVDGFPNIYEAENDVQMGSFSRRTKTRPLDDIDFLLVFSADGAWYTPTTSHTDIIITVPSTASNLYKLCDNGELNSRKFINKIVSALSNVPQYDQADIGRNQEVATLKLKSYSWNFDIAPAFITAPDAYGKTVYLIPDGNGKWKETDPRIDASRTTSINAKHNGKVLKLIRLIKYWNKNRSMPTISSYLLENLALNYFDSKYFLGATEESLKGFFADLQNSIYLDCQDPKGIQGNLNTLDFTTQMKISAAAKKAEEYAASAIQAAEDGDQEEALDHWIEVFGSEFPAYGQEVE</sequence>
<protein>
    <submittedName>
        <fullName evidence="1">Nucleotidyltransferase</fullName>
    </submittedName>
</protein>
<proteinExistence type="predicted"/>
<keyword evidence="2" id="KW-1185">Reference proteome</keyword>
<dbReference type="RefSeq" id="WP_076114253.1">
    <property type="nucleotide sequence ID" value="NZ_MPTB01000066.1"/>
</dbReference>
<dbReference type="Proteomes" id="UP000187412">
    <property type="component" value="Unassembled WGS sequence"/>
</dbReference>
<accession>A0ABX3GUL5</accession>
<name>A0ABX3GUL5_PAEBO</name>
<comment type="caution">
    <text evidence="1">The sequence shown here is derived from an EMBL/GenBank/DDBJ whole genome shotgun (WGS) entry which is preliminary data.</text>
</comment>
<evidence type="ECO:0000313" key="2">
    <source>
        <dbReference type="Proteomes" id="UP000187412"/>
    </source>
</evidence>
<gene>
    <name evidence="1" type="ORF">BSK56_31050</name>
</gene>
<organism evidence="1 2">
    <name type="scientific">Paenibacillus borealis</name>
    <dbReference type="NCBI Taxonomy" id="160799"/>
    <lineage>
        <taxon>Bacteria</taxon>
        <taxon>Bacillati</taxon>
        <taxon>Bacillota</taxon>
        <taxon>Bacilli</taxon>
        <taxon>Bacillales</taxon>
        <taxon>Paenibacillaceae</taxon>
        <taxon>Paenibacillus</taxon>
    </lineage>
</organism>
<dbReference type="EMBL" id="MPTB01000066">
    <property type="protein sequence ID" value="OMD37682.1"/>
    <property type="molecule type" value="Genomic_DNA"/>
</dbReference>
<evidence type="ECO:0000313" key="1">
    <source>
        <dbReference type="EMBL" id="OMD37682.1"/>
    </source>
</evidence>
<reference evidence="1 2" key="1">
    <citation type="submission" date="2016-10" db="EMBL/GenBank/DDBJ databases">
        <title>Paenibacillus species isolates.</title>
        <authorList>
            <person name="Beno S.M."/>
        </authorList>
    </citation>
    <scope>NUCLEOTIDE SEQUENCE [LARGE SCALE GENOMIC DNA]</scope>
    <source>
        <strain evidence="1 2">FSL H7-0744</strain>
    </source>
</reference>